<dbReference type="InterPro" id="IPR004872">
    <property type="entry name" value="Lipoprotein_NlpA"/>
</dbReference>
<gene>
    <name evidence="8" type="ORF">NCTC13765_02006</name>
</gene>
<dbReference type="Gene3D" id="3.40.190.10">
    <property type="entry name" value="Periplasmic binding protein-like II"/>
    <property type="match status" value="2"/>
</dbReference>
<dbReference type="AlphaFoldDB" id="A0A380L1M8"/>
<evidence type="ECO:0000256" key="4">
    <source>
        <dbReference type="ARBA" id="ARBA00023136"/>
    </source>
</evidence>
<dbReference type="PANTHER" id="PTHR30429:SF0">
    <property type="entry name" value="METHIONINE-BINDING LIPOPROTEIN METQ"/>
    <property type="match status" value="1"/>
</dbReference>
<dbReference type="STRING" id="1123307.GCA_000380065_00209"/>
<sequence>MKKFFPKLVLAILALLCLIACSSQTKKFSAAKKAKTTDKIIRIAALKGAPTGILKLVQNDLEKLGYELSILQVNNASEANQALSEKKVDFTFAQDRLAMRAYNYETGSNLNDIQPIYNEQVAFYSQKWKTLDEIPNGTTVALPADTSEKTRALRLLAQAKLVELKDKYSYEVSTNDVTINPKNLQFKEIQKKDFEKVYQEDTLAFAYPTEAAQLKLQPQNGLVREAPLDDMFAIGIIGQEGSETPLIYDLRVALTNSEVRTYIQTKLKGRASIAFTRPHTCCF</sequence>
<keyword evidence="6" id="KW-0449">Lipoprotein</keyword>
<proteinExistence type="inferred from homology"/>
<evidence type="ECO:0000256" key="3">
    <source>
        <dbReference type="ARBA" id="ARBA00022729"/>
    </source>
</evidence>
<accession>A0A380L1M8</accession>
<feature type="chain" id="PRO_5039721170" evidence="7">
    <location>
        <begin position="26"/>
        <end position="283"/>
    </location>
</feature>
<keyword evidence="4" id="KW-0472">Membrane</keyword>
<evidence type="ECO:0000256" key="5">
    <source>
        <dbReference type="ARBA" id="ARBA00023139"/>
    </source>
</evidence>
<dbReference type="OrthoDB" id="9812878at2"/>
<name>A0A380L1M8_9STRE</name>
<protein>
    <submittedName>
        <fullName evidence="8">YaeC family protein</fullName>
    </submittedName>
</protein>
<comment type="subcellular location">
    <subcellularLocation>
        <location evidence="1">Membrane</location>
        <topology evidence="1">Lipid-anchor</topology>
    </subcellularLocation>
</comment>
<dbReference type="EMBL" id="UHFR01000005">
    <property type="protein sequence ID" value="SUN77480.1"/>
    <property type="molecule type" value="Genomic_DNA"/>
</dbReference>
<dbReference type="Pfam" id="PF03180">
    <property type="entry name" value="Lipoprotein_9"/>
    <property type="match status" value="1"/>
</dbReference>
<evidence type="ECO:0000256" key="2">
    <source>
        <dbReference type="ARBA" id="ARBA00008973"/>
    </source>
</evidence>
<reference evidence="8" key="1">
    <citation type="submission" date="2018-06" db="EMBL/GenBank/DDBJ databases">
        <authorList>
            <consortium name="Pathogen Informatics"/>
            <person name="Doyle S."/>
        </authorList>
    </citation>
    <scope>NUCLEOTIDE SEQUENCE [LARGE SCALE GENOMIC DNA]</scope>
    <source>
        <strain evidence="8">NCTC13765</strain>
    </source>
</reference>
<dbReference type="PANTHER" id="PTHR30429">
    <property type="entry name" value="D-METHIONINE-BINDING LIPOPROTEIN METQ"/>
    <property type="match status" value="1"/>
</dbReference>
<dbReference type="RefSeq" id="WP_018370891.1">
    <property type="nucleotide sequence ID" value="NZ_UHFR01000005.1"/>
</dbReference>
<feature type="signal peptide" evidence="7">
    <location>
        <begin position="1"/>
        <end position="25"/>
    </location>
</feature>
<dbReference type="SUPFAM" id="SSF53850">
    <property type="entry name" value="Periplasmic binding protein-like II"/>
    <property type="match status" value="1"/>
</dbReference>
<organism evidence="8 9">
    <name type="scientific">Streptococcus massiliensis</name>
    <dbReference type="NCBI Taxonomy" id="313439"/>
    <lineage>
        <taxon>Bacteria</taxon>
        <taxon>Bacillati</taxon>
        <taxon>Bacillota</taxon>
        <taxon>Bacilli</taxon>
        <taxon>Lactobacillales</taxon>
        <taxon>Streptococcaceae</taxon>
        <taxon>Streptococcus</taxon>
    </lineage>
</organism>
<evidence type="ECO:0000256" key="7">
    <source>
        <dbReference type="SAM" id="SignalP"/>
    </source>
</evidence>
<dbReference type="Proteomes" id="UP000254634">
    <property type="component" value="Unassembled WGS sequence"/>
</dbReference>
<evidence type="ECO:0000313" key="8">
    <source>
        <dbReference type="EMBL" id="SUN77480.1"/>
    </source>
</evidence>
<evidence type="ECO:0000256" key="6">
    <source>
        <dbReference type="ARBA" id="ARBA00023288"/>
    </source>
</evidence>
<keyword evidence="5" id="KW-0564">Palmitate</keyword>
<comment type="similarity">
    <text evidence="2">Belongs to the NlpA lipoprotein family.</text>
</comment>
<evidence type="ECO:0000313" key="9">
    <source>
        <dbReference type="Proteomes" id="UP000254634"/>
    </source>
</evidence>
<dbReference type="GO" id="GO:0016020">
    <property type="term" value="C:membrane"/>
    <property type="evidence" value="ECO:0007669"/>
    <property type="project" value="UniProtKB-SubCell"/>
</dbReference>
<keyword evidence="3 7" id="KW-0732">Signal</keyword>
<keyword evidence="9" id="KW-1185">Reference proteome</keyword>
<evidence type="ECO:0000256" key="1">
    <source>
        <dbReference type="ARBA" id="ARBA00004635"/>
    </source>
</evidence>